<dbReference type="EMBL" id="GL883092">
    <property type="protein sequence ID" value="EGG11636.1"/>
    <property type="molecule type" value="Genomic_DNA"/>
</dbReference>
<dbReference type="SUPFAM" id="SSF54427">
    <property type="entry name" value="NTF2-like"/>
    <property type="match status" value="1"/>
</dbReference>
<dbReference type="STRING" id="747676.F4R8C0"/>
<gene>
    <name evidence="2" type="ORF">MELLADRAFT_91004</name>
</gene>
<dbReference type="FunCoup" id="F4R8C0">
    <property type="interactions" value="692"/>
</dbReference>
<accession>F4R8C0</accession>
<dbReference type="OrthoDB" id="25408at2759"/>
<sequence length="175" mass="19576">MVNSAIKHLQHKANRSAELFVNNYYSTYDSINRSTNLPKLYHSDARIVWNGNAISGIQSLSNQLINQLPFTKHEIQSYDCHLISASQAQSPDSSPTLSITITGQLIYASTSFPSTYIIPDYFKSSSSSNQKNNLDEKLDGLPRIFSQSFILVSVKNLENGSDNYQILADSFRFVG</sequence>
<dbReference type="eggNOG" id="KOG4353">
    <property type="taxonomic scope" value="Eukaryota"/>
</dbReference>
<dbReference type="Proteomes" id="UP000001072">
    <property type="component" value="Unassembled WGS sequence"/>
</dbReference>
<protein>
    <recommendedName>
        <fullName evidence="1">NTF2 domain-containing protein</fullName>
    </recommendedName>
</protein>
<dbReference type="InterPro" id="IPR032710">
    <property type="entry name" value="NTF2-like_dom_sf"/>
</dbReference>
<reference evidence="3" key="1">
    <citation type="journal article" date="2011" name="Proc. Natl. Acad. Sci. U.S.A.">
        <title>Obligate biotrophy features unraveled by the genomic analysis of rust fungi.</title>
        <authorList>
            <person name="Duplessis S."/>
            <person name="Cuomo C.A."/>
            <person name="Lin Y.-C."/>
            <person name="Aerts A."/>
            <person name="Tisserant E."/>
            <person name="Veneault-Fourrey C."/>
            <person name="Joly D.L."/>
            <person name="Hacquard S."/>
            <person name="Amselem J."/>
            <person name="Cantarel B.L."/>
            <person name="Chiu R."/>
            <person name="Coutinho P.M."/>
            <person name="Feau N."/>
            <person name="Field M."/>
            <person name="Frey P."/>
            <person name="Gelhaye E."/>
            <person name="Goldberg J."/>
            <person name="Grabherr M.G."/>
            <person name="Kodira C.D."/>
            <person name="Kohler A."/>
            <person name="Kuees U."/>
            <person name="Lindquist E.A."/>
            <person name="Lucas S.M."/>
            <person name="Mago R."/>
            <person name="Mauceli E."/>
            <person name="Morin E."/>
            <person name="Murat C."/>
            <person name="Pangilinan J.L."/>
            <person name="Park R."/>
            <person name="Pearson M."/>
            <person name="Quesneville H."/>
            <person name="Rouhier N."/>
            <person name="Sakthikumar S."/>
            <person name="Salamov A.A."/>
            <person name="Schmutz J."/>
            <person name="Selles B."/>
            <person name="Shapiro H."/>
            <person name="Tanguay P."/>
            <person name="Tuskan G.A."/>
            <person name="Henrissat B."/>
            <person name="Van de Peer Y."/>
            <person name="Rouze P."/>
            <person name="Ellis J.G."/>
            <person name="Dodds P.N."/>
            <person name="Schein J.E."/>
            <person name="Zhong S."/>
            <person name="Hamelin R.C."/>
            <person name="Grigoriev I.V."/>
            <person name="Szabo L.J."/>
            <person name="Martin F."/>
        </authorList>
    </citation>
    <scope>NUCLEOTIDE SEQUENCE [LARGE SCALE GENOMIC DNA]</scope>
    <source>
        <strain evidence="3">98AG31 / pathotype 3-4-7</strain>
    </source>
</reference>
<organism evidence="3">
    <name type="scientific">Melampsora larici-populina (strain 98AG31 / pathotype 3-4-7)</name>
    <name type="common">Poplar leaf rust fungus</name>
    <dbReference type="NCBI Taxonomy" id="747676"/>
    <lineage>
        <taxon>Eukaryota</taxon>
        <taxon>Fungi</taxon>
        <taxon>Dikarya</taxon>
        <taxon>Basidiomycota</taxon>
        <taxon>Pucciniomycotina</taxon>
        <taxon>Pucciniomycetes</taxon>
        <taxon>Pucciniales</taxon>
        <taxon>Melampsoraceae</taxon>
        <taxon>Melampsora</taxon>
    </lineage>
</organism>
<dbReference type="PANTHER" id="PTHR12612">
    <property type="entry name" value="NUCLEAR TRANSPORT FACTOR 2"/>
    <property type="match status" value="1"/>
</dbReference>
<dbReference type="InParanoid" id="F4R8C0"/>
<keyword evidence="3" id="KW-1185">Reference proteome</keyword>
<dbReference type="InterPro" id="IPR045875">
    <property type="entry name" value="NTF2"/>
</dbReference>
<dbReference type="InterPro" id="IPR002075">
    <property type="entry name" value="NTF2_dom"/>
</dbReference>
<dbReference type="Pfam" id="PF02136">
    <property type="entry name" value="NTF2"/>
    <property type="match status" value="1"/>
</dbReference>
<evidence type="ECO:0000313" key="3">
    <source>
        <dbReference type="Proteomes" id="UP000001072"/>
    </source>
</evidence>
<evidence type="ECO:0000259" key="1">
    <source>
        <dbReference type="PROSITE" id="PS50177"/>
    </source>
</evidence>
<dbReference type="Gene3D" id="3.10.450.50">
    <property type="match status" value="1"/>
</dbReference>
<dbReference type="InterPro" id="IPR018222">
    <property type="entry name" value="Nuclear_transport_factor_2_euk"/>
</dbReference>
<name>F4R8C0_MELLP</name>
<evidence type="ECO:0000313" key="2">
    <source>
        <dbReference type="EMBL" id="EGG11636.1"/>
    </source>
</evidence>
<dbReference type="PROSITE" id="PS50177">
    <property type="entry name" value="NTF2_DOMAIN"/>
    <property type="match status" value="1"/>
</dbReference>
<dbReference type="VEuPathDB" id="FungiDB:MELLADRAFT_91004"/>
<feature type="domain" description="NTF2" evidence="1">
    <location>
        <begin position="16"/>
        <end position="173"/>
    </location>
</feature>
<dbReference type="AlphaFoldDB" id="F4R8C0"/>
<dbReference type="GO" id="GO:0006913">
    <property type="term" value="P:nucleocytoplasmic transport"/>
    <property type="evidence" value="ECO:0007669"/>
    <property type="project" value="InterPro"/>
</dbReference>
<dbReference type="HOGENOM" id="CLU_079976_1_0_1"/>
<proteinExistence type="predicted"/>
<dbReference type="GeneID" id="18935755"/>
<dbReference type="RefSeq" id="XP_007405271.1">
    <property type="nucleotide sequence ID" value="XM_007405209.1"/>
</dbReference>
<dbReference type="KEGG" id="mlr:MELLADRAFT_91004"/>